<dbReference type="Pfam" id="PF13100">
    <property type="entry name" value="OstA_2"/>
    <property type="match status" value="1"/>
</dbReference>
<gene>
    <name evidence="4" type="ORF">QNI22_09355</name>
</gene>
<dbReference type="Proteomes" id="UP001232063">
    <property type="component" value="Unassembled WGS sequence"/>
</dbReference>
<dbReference type="AlphaFoldDB" id="A0AAE3R397"/>
<organism evidence="4 5">
    <name type="scientific">Xanthocytophaga agilis</name>
    <dbReference type="NCBI Taxonomy" id="3048010"/>
    <lineage>
        <taxon>Bacteria</taxon>
        <taxon>Pseudomonadati</taxon>
        <taxon>Bacteroidota</taxon>
        <taxon>Cytophagia</taxon>
        <taxon>Cytophagales</taxon>
        <taxon>Rhodocytophagaceae</taxon>
        <taxon>Xanthocytophaga</taxon>
    </lineage>
</organism>
<keyword evidence="5" id="KW-1185">Reference proteome</keyword>
<evidence type="ECO:0000313" key="5">
    <source>
        <dbReference type="Proteomes" id="UP001232063"/>
    </source>
</evidence>
<accession>A0AAE3R397</accession>
<dbReference type="InterPro" id="IPR005653">
    <property type="entry name" value="OstA-like_N"/>
</dbReference>
<comment type="caution">
    <text evidence="4">The sequence shown here is derived from an EMBL/GenBank/DDBJ whole genome shotgun (WGS) entry which is preliminary data.</text>
</comment>
<feature type="region of interest" description="Disordered" evidence="2">
    <location>
        <begin position="493"/>
        <end position="540"/>
    </location>
</feature>
<proteinExistence type="predicted"/>
<dbReference type="InterPro" id="IPR052037">
    <property type="entry name" value="LPS_export_LptA"/>
</dbReference>
<keyword evidence="1" id="KW-0732">Signal</keyword>
<dbReference type="GO" id="GO:0009279">
    <property type="term" value="C:cell outer membrane"/>
    <property type="evidence" value="ECO:0007669"/>
    <property type="project" value="TreeGrafter"/>
</dbReference>
<feature type="compositionally biased region" description="Basic and acidic residues" evidence="2">
    <location>
        <begin position="516"/>
        <end position="532"/>
    </location>
</feature>
<evidence type="ECO:0000256" key="2">
    <source>
        <dbReference type="SAM" id="MobiDB-lite"/>
    </source>
</evidence>
<dbReference type="RefSeq" id="WP_314510383.1">
    <property type="nucleotide sequence ID" value="NZ_JASJOU010000002.1"/>
</dbReference>
<evidence type="ECO:0000259" key="3">
    <source>
        <dbReference type="Pfam" id="PF13100"/>
    </source>
</evidence>
<protein>
    <submittedName>
        <fullName evidence="4">OstA-like protein</fullName>
    </submittedName>
</protein>
<feature type="compositionally biased region" description="Basic and acidic residues" evidence="2">
    <location>
        <begin position="493"/>
        <end position="506"/>
    </location>
</feature>
<dbReference type="EMBL" id="JASJOU010000002">
    <property type="protein sequence ID" value="MDJ1500854.1"/>
    <property type="molecule type" value="Genomic_DNA"/>
</dbReference>
<dbReference type="Gene3D" id="2.60.450.10">
    <property type="entry name" value="Lipopolysaccharide (LPS) transport protein A like domain"/>
    <property type="match status" value="3"/>
</dbReference>
<sequence length="540" mass="61561">MQKLFGYLSYLLLFFLTVPVLAQQKEKITLEFADSLIGAVKNGQETRRLIGNVRLRQGTTTINCDSAYLYNYKNFVEAYGHVRIVQNDSIVITGNNGTYDGQTKFAKMRENVVMNDGKKTLTTEQLDYDMRSNQAYYPDNGTIVEDDNTIVSKQGYYNTQTKVFTFEKDVVMTNPKYKLTSDRVIYDSHTKVAYFTTLTHIEGKDGTLVSTDGEYNTVSGQSVFRSRSSIDYDTYILTGDRLNYDKLNQLGVATGNVILFAKKDSVIVEGDTARYFGQAGISKVYGKALMKKLMKKDTLYITGDTLVSIEDKASNSKKIFAYFNVRIFKKDLQGKCDSLVYNQTDSTIQFYHDPVLWNDKSQLMADTMRIQLVNNAIDKMYLKTNSFVISLDTLKNYNQVKGRQMVAYFDTTSQLYRVTVNGNGENVTWVLNDQNTNIRGVNKVECSNMIINLTDGKVKRVAFLNKPDAVFIPPHEIVEPDTRLRGFKWREKEKPARKDVLVREELPLPVSKKNNKKEPVKPKKTIEKDKSTNKTTSKVS</sequence>
<reference evidence="4" key="1">
    <citation type="submission" date="2023-05" db="EMBL/GenBank/DDBJ databases">
        <authorList>
            <person name="Zhang X."/>
        </authorList>
    </citation>
    <scope>NUCLEOTIDE SEQUENCE</scope>
    <source>
        <strain evidence="4">BD1B2-1</strain>
    </source>
</reference>
<dbReference type="PANTHER" id="PTHR36504:SF1">
    <property type="entry name" value="LIPOPOLYSACCHARIDE EXPORT SYSTEM PROTEIN LPTA"/>
    <property type="match status" value="1"/>
</dbReference>
<dbReference type="GO" id="GO:0015920">
    <property type="term" value="P:lipopolysaccharide transport"/>
    <property type="evidence" value="ECO:0007669"/>
    <property type="project" value="TreeGrafter"/>
</dbReference>
<name>A0AAE3R397_9BACT</name>
<dbReference type="GO" id="GO:0030288">
    <property type="term" value="C:outer membrane-bounded periplasmic space"/>
    <property type="evidence" value="ECO:0007669"/>
    <property type="project" value="TreeGrafter"/>
</dbReference>
<feature type="domain" description="Organic solvent tolerance-like N-terminal" evidence="3">
    <location>
        <begin position="25"/>
        <end position="182"/>
    </location>
</feature>
<evidence type="ECO:0000313" key="4">
    <source>
        <dbReference type="EMBL" id="MDJ1500854.1"/>
    </source>
</evidence>
<dbReference type="GO" id="GO:0017089">
    <property type="term" value="F:glycolipid transfer activity"/>
    <property type="evidence" value="ECO:0007669"/>
    <property type="project" value="TreeGrafter"/>
</dbReference>
<dbReference type="PANTHER" id="PTHR36504">
    <property type="entry name" value="LIPOPOLYSACCHARIDE EXPORT SYSTEM PROTEIN LPTA"/>
    <property type="match status" value="1"/>
</dbReference>
<evidence type="ECO:0000256" key="1">
    <source>
        <dbReference type="ARBA" id="ARBA00022729"/>
    </source>
</evidence>